<feature type="transmembrane region" description="Helical" evidence="5">
    <location>
        <begin position="9"/>
        <end position="26"/>
    </location>
</feature>
<dbReference type="CDD" id="cd13128">
    <property type="entry name" value="MATE_Wzx_like"/>
    <property type="match status" value="1"/>
</dbReference>
<feature type="transmembrane region" description="Helical" evidence="5">
    <location>
        <begin position="164"/>
        <end position="182"/>
    </location>
</feature>
<feature type="transmembrane region" description="Helical" evidence="5">
    <location>
        <begin position="349"/>
        <end position="369"/>
    </location>
</feature>
<dbReference type="Pfam" id="PF01943">
    <property type="entry name" value="Polysacc_synt"/>
    <property type="match status" value="1"/>
</dbReference>
<feature type="transmembrane region" description="Helical" evidence="5">
    <location>
        <begin position="250"/>
        <end position="270"/>
    </location>
</feature>
<proteinExistence type="predicted"/>
<evidence type="ECO:0000256" key="1">
    <source>
        <dbReference type="ARBA" id="ARBA00004141"/>
    </source>
</evidence>
<name>A0A1F7HEU2_9BACT</name>
<feature type="transmembrane region" description="Helical" evidence="5">
    <location>
        <begin position="132"/>
        <end position="152"/>
    </location>
</feature>
<feature type="transmembrane region" description="Helical" evidence="5">
    <location>
        <begin position="375"/>
        <end position="399"/>
    </location>
</feature>
<sequence length="404" mass="44393">MLTQVGYQVIGKIFISACGIVSTIILTRQLGVKDFGTFNFILSVVYFLFLVADFGLEPLLTRDTASKKKTFVTIAQLRLILTGFTLLLVPILLWVTPYGSIVKDGIVLAVIGQMLFLVMGLLWAVLQGQVQFGRIIFVQIHMAVLQVALYIAATMMDAGVREYALIYSLVIGLSLVLTWFVSRRYIPRFSFRIDTSEIIRSFLQAWPFAISLLVSVAYFRIDMLILGYYFKPELTPDVGIYSLAYKPFEVLIVVGGYISNTIFPVLVRQVGTKQFIPNVRKYGALSFFAAIGLGIFLWIMAPFIVAVLGGSGFEASVHVLRILALATSATVLAGFCNALLLIGHQEKAVMVVSAIALIVNVILNIVFIPHFSYGAASWSTVVTQGIILVGSSIIALSVLKKHAI</sequence>
<evidence type="ECO:0000313" key="7">
    <source>
        <dbReference type="Proteomes" id="UP000178098"/>
    </source>
</evidence>
<keyword evidence="4 5" id="KW-0472">Membrane</keyword>
<protein>
    <submittedName>
        <fullName evidence="6">Uncharacterized protein</fullName>
    </submittedName>
</protein>
<dbReference type="PANTHER" id="PTHR43424">
    <property type="entry name" value="LOCUS PUTATIVE PROTEIN 1-RELATED"/>
    <property type="match status" value="1"/>
</dbReference>
<keyword evidence="2 5" id="KW-0812">Transmembrane</keyword>
<feature type="transmembrane region" description="Helical" evidence="5">
    <location>
        <begin position="38"/>
        <end position="56"/>
    </location>
</feature>
<dbReference type="InterPro" id="IPR052556">
    <property type="entry name" value="PolySynth_Transporter"/>
</dbReference>
<feature type="transmembrane region" description="Helical" evidence="5">
    <location>
        <begin position="105"/>
        <end position="125"/>
    </location>
</feature>
<evidence type="ECO:0000256" key="3">
    <source>
        <dbReference type="ARBA" id="ARBA00022989"/>
    </source>
</evidence>
<accession>A0A1F7HEU2</accession>
<keyword evidence="3 5" id="KW-1133">Transmembrane helix</keyword>
<dbReference type="InterPro" id="IPR002797">
    <property type="entry name" value="Polysacc_synth"/>
</dbReference>
<feature type="transmembrane region" description="Helical" evidence="5">
    <location>
        <begin position="203"/>
        <end position="230"/>
    </location>
</feature>
<comment type="subcellular location">
    <subcellularLocation>
        <location evidence="1">Membrane</location>
        <topology evidence="1">Multi-pass membrane protein</topology>
    </subcellularLocation>
</comment>
<dbReference type="AlphaFoldDB" id="A0A1F7HEU2"/>
<dbReference type="PANTHER" id="PTHR43424:SF1">
    <property type="entry name" value="LOCUS PUTATIVE PROTEIN 1-RELATED"/>
    <property type="match status" value="1"/>
</dbReference>
<comment type="caution">
    <text evidence="6">The sequence shown here is derived from an EMBL/GenBank/DDBJ whole genome shotgun (WGS) entry which is preliminary data.</text>
</comment>
<organism evidence="6 7">
    <name type="scientific">Candidatus Roizmanbacteria bacterium RIFCSPHIGHO2_02_FULL_43_11</name>
    <dbReference type="NCBI Taxonomy" id="1802043"/>
    <lineage>
        <taxon>Bacteria</taxon>
        <taxon>Candidatus Roizmaniibacteriota</taxon>
    </lineage>
</organism>
<feature type="transmembrane region" description="Helical" evidence="5">
    <location>
        <begin position="282"/>
        <end position="308"/>
    </location>
</feature>
<dbReference type="GO" id="GO:0016020">
    <property type="term" value="C:membrane"/>
    <property type="evidence" value="ECO:0007669"/>
    <property type="project" value="UniProtKB-SubCell"/>
</dbReference>
<gene>
    <name evidence="6" type="ORF">A3D08_02885</name>
</gene>
<dbReference type="Proteomes" id="UP000178098">
    <property type="component" value="Unassembled WGS sequence"/>
</dbReference>
<evidence type="ECO:0000313" key="6">
    <source>
        <dbReference type="EMBL" id="OGK29771.1"/>
    </source>
</evidence>
<feature type="transmembrane region" description="Helical" evidence="5">
    <location>
        <begin position="77"/>
        <end position="99"/>
    </location>
</feature>
<evidence type="ECO:0000256" key="2">
    <source>
        <dbReference type="ARBA" id="ARBA00022692"/>
    </source>
</evidence>
<feature type="transmembrane region" description="Helical" evidence="5">
    <location>
        <begin position="320"/>
        <end position="342"/>
    </location>
</feature>
<evidence type="ECO:0000256" key="5">
    <source>
        <dbReference type="SAM" id="Phobius"/>
    </source>
</evidence>
<dbReference type="EMBL" id="MFZT01000039">
    <property type="protein sequence ID" value="OGK29771.1"/>
    <property type="molecule type" value="Genomic_DNA"/>
</dbReference>
<reference evidence="6 7" key="1">
    <citation type="journal article" date="2016" name="Nat. Commun.">
        <title>Thousands of microbial genomes shed light on interconnected biogeochemical processes in an aquifer system.</title>
        <authorList>
            <person name="Anantharaman K."/>
            <person name="Brown C.T."/>
            <person name="Hug L.A."/>
            <person name="Sharon I."/>
            <person name="Castelle C.J."/>
            <person name="Probst A.J."/>
            <person name="Thomas B.C."/>
            <person name="Singh A."/>
            <person name="Wilkins M.J."/>
            <person name="Karaoz U."/>
            <person name="Brodie E.L."/>
            <person name="Williams K.H."/>
            <person name="Hubbard S.S."/>
            <person name="Banfield J.F."/>
        </authorList>
    </citation>
    <scope>NUCLEOTIDE SEQUENCE [LARGE SCALE GENOMIC DNA]</scope>
</reference>
<evidence type="ECO:0000256" key="4">
    <source>
        <dbReference type="ARBA" id="ARBA00023136"/>
    </source>
</evidence>